<feature type="non-terminal residue" evidence="1">
    <location>
        <position position="1"/>
    </location>
</feature>
<proteinExistence type="predicted"/>
<reference evidence="1 2" key="1">
    <citation type="journal article" date="2019" name="Genome Biol. Evol.">
        <title>Insights into the evolution of the New World diploid cottons (Gossypium, subgenus Houzingenia) based on genome sequencing.</title>
        <authorList>
            <person name="Grover C.E."/>
            <person name="Arick M.A. 2nd"/>
            <person name="Thrash A."/>
            <person name="Conover J.L."/>
            <person name="Sanders W.S."/>
            <person name="Peterson D.G."/>
            <person name="Frelichowski J.E."/>
            <person name="Scheffler J.A."/>
            <person name="Scheffler B.E."/>
            <person name="Wendel J.F."/>
        </authorList>
    </citation>
    <scope>NUCLEOTIDE SEQUENCE [LARGE SCALE GENOMIC DNA]</scope>
    <source>
        <strain evidence="1">0</strain>
        <tissue evidence="1">Leaf</tissue>
    </source>
</reference>
<name>A0A7J9GQ66_9ROSI</name>
<evidence type="ECO:0000313" key="1">
    <source>
        <dbReference type="EMBL" id="MBA0799670.1"/>
    </source>
</evidence>
<dbReference type="AlphaFoldDB" id="A0A7J9GQ66"/>
<gene>
    <name evidence="1" type="ORF">Gohar_010173</name>
</gene>
<keyword evidence="2" id="KW-1185">Reference proteome</keyword>
<comment type="caution">
    <text evidence="1">The sequence shown here is derived from an EMBL/GenBank/DDBJ whole genome shotgun (WGS) entry which is preliminary data.</text>
</comment>
<accession>A0A7J9GQ66</accession>
<sequence length="57" mass="6898">MYEDEAIYEFYECLCENFDEAYVLDAKDITNLKLDELIGLLRIFEMNLEEAKRNKIR</sequence>
<dbReference type="EMBL" id="JABFAD010000006">
    <property type="protein sequence ID" value="MBA0799670.1"/>
    <property type="molecule type" value="Genomic_DNA"/>
</dbReference>
<dbReference type="Proteomes" id="UP000593560">
    <property type="component" value="Unassembled WGS sequence"/>
</dbReference>
<dbReference type="OrthoDB" id="1742098at2759"/>
<evidence type="ECO:0000313" key="2">
    <source>
        <dbReference type="Proteomes" id="UP000593560"/>
    </source>
</evidence>
<protein>
    <submittedName>
        <fullName evidence="1">Uncharacterized protein</fullName>
    </submittedName>
</protein>
<organism evidence="1 2">
    <name type="scientific">Gossypium harknessii</name>
    <dbReference type="NCBI Taxonomy" id="34285"/>
    <lineage>
        <taxon>Eukaryota</taxon>
        <taxon>Viridiplantae</taxon>
        <taxon>Streptophyta</taxon>
        <taxon>Embryophyta</taxon>
        <taxon>Tracheophyta</taxon>
        <taxon>Spermatophyta</taxon>
        <taxon>Magnoliopsida</taxon>
        <taxon>eudicotyledons</taxon>
        <taxon>Gunneridae</taxon>
        <taxon>Pentapetalae</taxon>
        <taxon>rosids</taxon>
        <taxon>malvids</taxon>
        <taxon>Malvales</taxon>
        <taxon>Malvaceae</taxon>
        <taxon>Malvoideae</taxon>
        <taxon>Gossypium</taxon>
    </lineage>
</organism>